<evidence type="ECO:0000259" key="1">
    <source>
        <dbReference type="Pfam" id="PF26215"/>
    </source>
</evidence>
<dbReference type="PANTHER" id="PTHR21301:SF12">
    <property type="match status" value="1"/>
</dbReference>
<evidence type="ECO:0000313" key="2">
    <source>
        <dbReference type="Proteomes" id="UP000186698"/>
    </source>
</evidence>
<dbReference type="OrthoDB" id="10025388at2759"/>
<dbReference type="RefSeq" id="XP_041423550.1">
    <property type="nucleotide sequence ID" value="XM_041567616.1"/>
</dbReference>
<evidence type="ECO:0000313" key="3">
    <source>
        <dbReference type="RefSeq" id="XP_041423550.1"/>
    </source>
</evidence>
<organism evidence="2 3">
    <name type="scientific">Xenopus laevis</name>
    <name type="common">African clawed frog</name>
    <dbReference type="NCBI Taxonomy" id="8355"/>
    <lineage>
        <taxon>Eukaryota</taxon>
        <taxon>Metazoa</taxon>
        <taxon>Chordata</taxon>
        <taxon>Craniata</taxon>
        <taxon>Vertebrata</taxon>
        <taxon>Euteleostomi</taxon>
        <taxon>Amphibia</taxon>
        <taxon>Batrachia</taxon>
        <taxon>Anura</taxon>
        <taxon>Pipoidea</taxon>
        <taxon>Pipidae</taxon>
        <taxon>Xenopodinae</taxon>
        <taxon>Xenopus</taxon>
        <taxon>Xenopus</taxon>
    </lineage>
</organism>
<dbReference type="AlphaFoldDB" id="A0A8J1L4N8"/>
<dbReference type="Gene3D" id="3.40.1440.10">
    <property type="entry name" value="GIY-YIG endonuclease"/>
    <property type="match status" value="1"/>
</dbReference>
<proteinExistence type="predicted"/>
<dbReference type="CDD" id="cd10442">
    <property type="entry name" value="GIY-YIG_PLEs"/>
    <property type="match status" value="1"/>
</dbReference>
<keyword evidence="2" id="KW-1185">Reference proteome</keyword>
<dbReference type="PANTHER" id="PTHR21301">
    <property type="entry name" value="REVERSE TRANSCRIPTASE"/>
    <property type="match status" value="1"/>
</dbReference>
<dbReference type="RefSeq" id="XP_041423551.1">
    <property type="nucleotide sequence ID" value="XM_041567617.1"/>
</dbReference>
<protein>
    <submittedName>
        <fullName evidence="3 4">Uncharacterized protein LOC121395076</fullName>
    </submittedName>
</protein>
<name>A0A8J1L4N8_XENLA</name>
<dbReference type="Proteomes" id="UP000186698">
    <property type="component" value="Chromosome 6S"/>
</dbReference>
<evidence type="ECO:0000313" key="4">
    <source>
        <dbReference type="RefSeq" id="XP_041423551.1"/>
    </source>
</evidence>
<dbReference type="InterPro" id="IPR058912">
    <property type="entry name" value="HTH_animal"/>
</dbReference>
<reference evidence="3 4" key="1">
    <citation type="submission" date="2025-04" db="UniProtKB">
        <authorList>
            <consortium name="RefSeq"/>
        </authorList>
    </citation>
    <scope>IDENTIFICATION</scope>
    <source>
        <strain evidence="3 4">J_2021</strain>
        <tissue evidence="3 4">Erythrocytes</tissue>
    </source>
</reference>
<dbReference type="KEGG" id="xla:121395076"/>
<sequence length="415" mass="48282">MWEYETQHIFTNDKFRRYGAFYRRYIDDIFFMWLGPIGELVEFVDNLNQLESPVKLKMSYSKEKENFLDVTVYKNEGKFQTCIYTKPTDRNTILHYNSHHPRHLLNSMPKSQMLRVARIDSEISKRRQDLQIMGEKFVSRGYPRQLVDTTLKWAEGLNRGQLLKEMDKVVGSSRSQHKGEIYYVSQFGTKSREVKDIILKHWDVVHTDEQLKGKLCRRPKFSYSRAMNLKEQLSPSDPRDKYSKKSNISMIPIQPGVFKCKGCVMCGTLILGTGFAHPHTGKKYSIRQRMSCETTMVVYIIKCPCGLLYCGKTVRQLKERIGMHRSSIRAALNPERIAREGKQDIAQQPVAKHWAEARHDASSFRCMPIEHVKAHPRGGDTEKMLLKREAFWIHELNCMSPNGMNGQVNLSCFLT</sequence>
<feature type="domain" description="Helix-turn-helix" evidence="1">
    <location>
        <begin position="93"/>
        <end position="151"/>
    </location>
</feature>
<accession>A0A8J1L4N8</accession>
<gene>
    <name evidence="3 4" type="primary">LOC121395076</name>
</gene>
<dbReference type="Pfam" id="PF26215">
    <property type="entry name" value="HTH_animal"/>
    <property type="match status" value="1"/>
</dbReference>
<dbReference type="GeneID" id="121395076"/>
<dbReference type="InterPro" id="IPR035901">
    <property type="entry name" value="GIY-YIG_endonuc_sf"/>
</dbReference>